<dbReference type="SUPFAM" id="SSF52777">
    <property type="entry name" value="CoA-dependent acyltransferases"/>
    <property type="match status" value="2"/>
</dbReference>
<keyword evidence="3" id="KW-0012">Acyltransferase</keyword>
<dbReference type="EMBL" id="JADBJN010000004">
    <property type="protein sequence ID" value="KAG5666725.1"/>
    <property type="molecule type" value="Genomic_DNA"/>
</dbReference>
<dbReference type="GO" id="GO:0019254">
    <property type="term" value="P:carnitine metabolic process, CoA-linked"/>
    <property type="evidence" value="ECO:0007669"/>
    <property type="project" value="TreeGrafter"/>
</dbReference>
<organism evidence="6 7">
    <name type="scientific">Polypedilum vanderplanki</name>
    <name type="common">Sleeping chironomid midge</name>
    <dbReference type="NCBI Taxonomy" id="319348"/>
    <lineage>
        <taxon>Eukaryota</taxon>
        <taxon>Metazoa</taxon>
        <taxon>Ecdysozoa</taxon>
        <taxon>Arthropoda</taxon>
        <taxon>Hexapoda</taxon>
        <taxon>Insecta</taxon>
        <taxon>Pterygota</taxon>
        <taxon>Neoptera</taxon>
        <taxon>Endopterygota</taxon>
        <taxon>Diptera</taxon>
        <taxon>Nematocera</taxon>
        <taxon>Chironomoidea</taxon>
        <taxon>Chironomidae</taxon>
        <taxon>Chironominae</taxon>
        <taxon>Polypedilum</taxon>
        <taxon>Polypedilum</taxon>
    </lineage>
</organism>
<dbReference type="Pfam" id="PF00755">
    <property type="entry name" value="Carn_acyltransf"/>
    <property type="match status" value="1"/>
</dbReference>
<feature type="active site" description="Proton acceptor" evidence="4">
    <location>
        <position position="326"/>
    </location>
</feature>
<dbReference type="PANTHER" id="PTHR22589:SF103">
    <property type="entry name" value="CARNITINE O-ACETYL-TRANSFERASE, ISOFORM A-RELATED"/>
    <property type="match status" value="1"/>
</dbReference>
<protein>
    <recommendedName>
        <fullName evidence="5">Choline/carnitine acyltransferase domain-containing protein</fullName>
    </recommendedName>
</protein>
<evidence type="ECO:0000256" key="1">
    <source>
        <dbReference type="ARBA" id="ARBA00005232"/>
    </source>
</evidence>
<name>A0A9J6BAL1_POLVA</name>
<evidence type="ECO:0000256" key="4">
    <source>
        <dbReference type="PIRSR" id="PIRSR600542-1"/>
    </source>
</evidence>
<dbReference type="InterPro" id="IPR023213">
    <property type="entry name" value="CAT-like_dom_sf"/>
</dbReference>
<proteinExistence type="inferred from homology"/>
<evidence type="ECO:0000313" key="7">
    <source>
        <dbReference type="Proteomes" id="UP001107558"/>
    </source>
</evidence>
<evidence type="ECO:0000256" key="3">
    <source>
        <dbReference type="ARBA" id="ARBA00023315"/>
    </source>
</evidence>
<dbReference type="AlphaFoldDB" id="A0A9J6BAL1"/>
<feature type="domain" description="Choline/carnitine acyltransferase" evidence="5">
    <location>
        <begin position="22"/>
        <end position="595"/>
    </location>
</feature>
<dbReference type="FunFam" id="3.30.559.70:FF:000010">
    <property type="entry name" value="Carnitine O-Acetyl-Transferase, isoform B"/>
    <property type="match status" value="1"/>
</dbReference>
<dbReference type="GO" id="GO:0004092">
    <property type="term" value="F:carnitine O-acetyltransferase activity"/>
    <property type="evidence" value="ECO:0007669"/>
    <property type="project" value="TreeGrafter"/>
</dbReference>
<dbReference type="Gene3D" id="3.30.559.10">
    <property type="entry name" value="Chloramphenicol acetyltransferase-like domain"/>
    <property type="match status" value="1"/>
</dbReference>
<reference evidence="6" key="1">
    <citation type="submission" date="2021-03" db="EMBL/GenBank/DDBJ databases">
        <title>Chromosome level genome of the anhydrobiotic midge Polypedilum vanderplanki.</title>
        <authorList>
            <person name="Yoshida Y."/>
            <person name="Kikawada T."/>
            <person name="Gusev O."/>
        </authorList>
    </citation>
    <scope>NUCLEOTIDE SEQUENCE</scope>
    <source>
        <strain evidence="6">NIAS01</strain>
        <tissue evidence="6">Whole body or cell culture</tissue>
    </source>
</reference>
<keyword evidence="2" id="KW-0808">Transferase</keyword>
<accession>A0A9J6BAL1</accession>
<dbReference type="PANTHER" id="PTHR22589">
    <property type="entry name" value="CARNITINE O-ACYLTRANSFERASE"/>
    <property type="match status" value="1"/>
</dbReference>
<keyword evidence="7" id="KW-1185">Reference proteome</keyword>
<dbReference type="InterPro" id="IPR039551">
    <property type="entry name" value="Cho/carn_acyl_trans"/>
</dbReference>
<dbReference type="InterPro" id="IPR000542">
    <property type="entry name" value="Carn_acyl_trans"/>
</dbReference>
<gene>
    <name evidence="6" type="ORF">PVAND_014737</name>
</gene>
<evidence type="ECO:0000256" key="2">
    <source>
        <dbReference type="ARBA" id="ARBA00022679"/>
    </source>
</evidence>
<evidence type="ECO:0000313" key="6">
    <source>
        <dbReference type="EMBL" id="KAG5666725.1"/>
    </source>
</evidence>
<dbReference type="Gene3D" id="3.30.559.70">
    <property type="entry name" value="Choline/Carnitine o-acyltransferase, domain 2"/>
    <property type="match status" value="1"/>
</dbReference>
<sequence>MSSKVITTSYSSITNPQNLPHLPVPKLNDTLKKFLDTAEPHLSPASFENTKNVVREFAKSGGVGEKLQNLLEKRASEKENWLSDPSSNWWLQCAYLQYRDPVVVWSSPGLVFPQRKFETNEDRVKYAAQVIYSSLLFKQQIDNNQIPVEKMGKSELDMQQYKNVFGTCRIPGTPGDSIEFNRDSKHIVIVINDTFFKVPVYNSEGAILGENQLYEQIQLCMNEALKIKNPLKIGVLTSDNRDNWAKAYAELIKNPKNVASLNEIQTSLFLMCIDRETPQIEDDIVTAEHLFVTGAGSRFNSANRWYDKTIQFIVGTRGINGLTYEHSPAEGGPLAVLTDNVIKYVNDQESGKTRVAIGTGNFEKPQMLEFDSSPQIEECIKISSENIDKLAGNIDMNYLHFTDYGKNFIKSQKFSPDSFIQMAIQFAFYRLHHVPGAHYESAGTRLYVHGRTECIRSCSKESVAFSKAMVESKDDKEKLIRMKEAIESHKKYVSQAVQGFGIDRHLLGLKLIARENGIEIPELYSDEGYVKSSTYRLSTSQVASIYDAFMCYGPLTHDGYGCCYSPRNNDIYFGLSSMRNNSETSTAKFKKSLQEALQLMRDVLIKVGEQPIKSKL</sequence>
<comment type="similarity">
    <text evidence="1">Belongs to the carnitine/choline acetyltransferase family.</text>
</comment>
<dbReference type="OrthoDB" id="240216at2759"/>
<dbReference type="Proteomes" id="UP001107558">
    <property type="component" value="Chromosome 4"/>
</dbReference>
<evidence type="ECO:0000259" key="5">
    <source>
        <dbReference type="Pfam" id="PF00755"/>
    </source>
</evidence>
<comment type="caution">
    <text evidence="6">The sequence shown here is derived from an EMBL/GenBank/DDBJ whole genome shotgun (WGS) entry which is preliminary data.</text>
</comment>
<dbReference type="GO" id="GO:0005777">
    <property type="term" value="C:peroxisome"/>
    <property type="evidence" value="ECO:0007669"/>
    <property type="project" value="TreeGrafter"/>
</dbReference>
<dbReference type="InterPro" id="IPR042231">
    <property type="entry name" value="Cho/carn_acyl_trans_2"/>
</dbReference>